<dbReference type="InterPro" id="IPR029070">
    <property type="entry name" value="Chitinase_insertion_sf"/>
</dbReference>
<dbReference type="AlphaFoldDB" id="A0A2P2I7W0"/>
<feature type="domain" description="GH18" evidence="6">
    <location>
        <begin position="20"/>
        <end position="387"/>
    </location>
</feature>
<evidence type="ECO:0000256" key="5">
    <source>
        <dbReference type="SAM" id="SignalP"/>
    </source>
</evidence>
<dbReference type="InterPro" id="IPR050314">
    <property type="entry name" value="Glycosyl_Hydrlase_18"/>
</dbReference>
<dbReference type="GO" id="GO:0008061">
    <property type="term" value="F:chitin binding"/>
    <property type="evidence" value="ECO:0007669"/>
    <property type="project" value="InterPro"/>
</dbReference>
<dbReference type="PANTHER" id="PTHR11177:SF360">
    <property type="entry name" value="CHITINASE 4-RELATED"/>
    <property type="match status" value="1"/>
</dbReference>
<dbReference type="PROSITE" id="PS51910">
    <property type="entry name" value="GH18_2"/>
    <property type="match status" value="1"/>
</dbReference>
<dbReference type="InterPro" id="IPR001223">
    <property type="entry name" value="Glyco_hydro18_cat"/>
</dbReference>
<dbReference type="SUPFAM" id="SSF51445">
    <property type="entry name" value="(Trans)glycosidases"/>
    <property type="match status" value="1"/>
</dbReference>
<feature type="signal peptide" evidence="5">
    <location>
        <begin position="1"/>
        <end position="18"/>
    </location>
</feature>
<dbReference type="SMART" id="SM00636">
    <property type="entry name" value="Glyco_18"/>
    <property type="match status" value="1"/>
</dbReference>
<dbReference type="GO" id="GO:0005975">
    <property type="term" value="P:carbohydrate metabolic process"/>
    <property type="evidence" value="ECO:0007669"/>
    <property type="project" value="InterPro"/>
</dbReference>
<reference evidence="7" key="1">
    <citation type="journal article" date="2018" name="Biosci. Biotechnol. Biochem.">
        <title>Polysaccharide hydrolase of the hadal zone amphipods Hirondellea gigas.</title>
        <authorList>
            <person name="Kobayashi H."/>
            <person name="Nagahama T."/>
            <person name="Arai W."/>
            <person name="Sasagawa Y."/>
            <person name="Umeda M."/>
            <person name="Hayashi T."/>
            <person name="Nikaido I."/>
            <person name="Watanabe H."/>
            <person name="Oguri K."/>
            <person name="Kitazato H."/>
            <person name="Fujioka K."/>
            <person name="Kido Y."/>
            <person name="Takami H."/>
        </authorList>
    </citation>
    <scope>NUCLEOTIDE SEQUENCE</scope>
    <source>
        <tissue evidence="7">Whole body</tissue>
    </source>
</reference>
<feature type="chain" id="PRO_5015130139" evidence="5">
    <location>
        <begin position="19"/>
        <end position="388"/>
    </location>
</feature>
<proteinExistence type="evidence at transcript level"/>
<dbReference type="InterPro" id="IPR017853">
    <property type="entry name" value="GH"/>
</dbReference>
<dbReference type="PANTHER" id="PTHR11177">
    <property type="entry name" value="CHITINASE"/>
    <property type="match status" value="1"/>
</dbReference>
<organism evidence="7">
    <name type="scientific">Hirondellea gigas</name>
    <dbReference type="NCBI Taxonomy" id="1518452"/>
    <lineage>
        <taxon>Eukaryota</taxon>
        <taxon>Metazoa</taxon>
        <taxon>Ecdysozoa</taxon>
        <taxon>Arthropoda</taxon>
        <taxon>Crustacea</taxon>
        <taxon>Multicrustacea</taxon>
        <taxon>Malacostraca</taxon>
        <taxon>Eumalacostraca</taxon>
        <taxon>Peracarida</taxon>
        <taxon>Amphipoda</taxon>
        <taxon>Amphilochidea</taxon>
        <taxon>Lysianassida</taxon>
        <taxon>Lysianassidira</taxon>
        <taxon>Lysianassoidea</taxon>
        <taxon>Lysianassidae</taxon>
        <taxon>Hirondellea</taxon>
    </lineage>
</organism>
<dbReference type="InterPro" id="IPR011583">
    <property type="entry name" value="Chitinase_II/V-like_cat"/>
</dbReference>
<keyword evidence="5" id="KW-0732">Signal</keyword>
<dbReference type="GO" id="GO:0005576">
    <property type="term" value="C:extracellular region"/>
    <property type="evidence" value="ECO:0007669"/>
    <property type="project" value="TreeGrafter"/>
</dbReference>
<comment type="similarity">
    <text evidence="4">Belongs to the glycosyl hydrolase 18 family.</text>
</comment>
<keyword evidence="2 3" id="KW-0326">Glycosidase</keyword>
<evidence type="ECO:0000256" key="4">
    <source>
        <dbReference type="RuleBase" id="RU004453"/>
    </source>
</evidence>
<sequence length="388" mass="42861">MKLFLILLGVVMPSLVASGHVMSCYWAATSMTSAPPYTFDVEQIDPFLCTHLMYSFAGIGDDYKIEVLNPELDLCDNGGRCGYERFTALKEVNKDLFTMLSVGGGGSGSATFSEMAGDPALRQGFVESVVALLSEFNFDGLDLDWESPTINGGKPEDKENYITLMMELRDALHGVDKIITTAVSAAKSIIDQAFDVPALSEAADYINIMGYDLHGSWNPFTHHHTILYPYYMDVGSMRYLNLDYAVQYWLSLGAPAEKLVLGLATYAHCWKLNNTDETGMYAPAHVPSGFPSTIAYNHMCDYYNVNKSATIVHEESMNEPYAYDLSHDNIWCGYDDAESLSIKAAYARDNGLAGAMVWTIQYDDFLGSCSPRPFHLIKSIVEALAAEP</sequence>
<dbReference type="GO" id="GO:0006032">
    <property type="term" value="P:chitin catabolic process"/>
    <property type="evidence" value="ECO:0007669"/>
    <property type="project" value="TreeGrafter"/>
</dbReference>
<keyword evidence="1 3" id="KW-0378">Hydrolase</keyword>
<evidence type="ECO:0000256" key="2">
    <source>
        <dbReference type="ARBA" id="ARBA00023295"/>
    </source>
</evidence>
<evidence type="ECO:0000256" key="1">
    <source>
        <dbReference type="ARBA" id="ARBA00022801"/>
    </source>
</evidence>
<evidence type="ECO:0000256" key="3">
    <source>
        <dbReference type="RuleBase" id="RU000489"/>
    </source>
</evidence>
<dbReference type="InterPro" id="IPR001579">
    <property type="entry name" value="Glyco_hydro_18_chit_AS"/>
</dbReference>
<dbReference type="Pfam" id="PF00704">
    <property type="entry name" value="Glyco_hydro_18"/>
    <property type="match status" value="1"/>
</dbReference>
<evidence type="ECO:0000259" key="6">
    <source>
        <dbReference type="PROSITE" id="PS51910"/>
    </source>
</evidence>
<evidence type="ECO:0000313" key="7">
    <source>
        <dbReference type="EMBL" id="LAB70098.1"/>
    </source>
</evidence>
<accession>A0A2P2I7W0</accession>
<name>A0A2P2I7W0_9CRUS</name>
<dbReference type="EMBL" id="IACF01004509">
    <property type="protein sequence ID" value="LAB70098.1"/>
    <property type="molecule type" value="mRNA"/>
</dbReference>
<dbReference type="Gene3D" id="3.20.20.80">
    <property type="entry name" value="Glycosidases"/>
    <property type="match status" value="1"/>
</dbReference>
<dbReference type="PROSITE" id="PS01095">
    <property type="entry name" value="GH18_1"/>
    <property type="match status" value="1"/>
</dbReference>
<dbReference type="GO" id="GO:0004568">
    <property type="term" value="F:chitinase activity"/>
    <property type="evidence" value="ECO:0007669"/>
    <property type="project" value="TreeGrafter"/>
</dbReference>
<dbReference type="Gene3D" id="3.10.50.10">
    <property type="match status" value="1"/>
</dbReference>
<protein>
    <submittedName>
        <fullName evidence="7">Chitinase-3-like protein 1</fullName>
    </submittedName>
</protein>
<dbReference type="SUPFAM" id="SSF54556">
    <property type="entry name" value="Chitinase insertion domain"/>
    <property type="match status" value="1"/>
</dbReference>